<comment type="subcellular location">
    <subcellularLocation>
        <location evidence="1">Membrane</location>
        <topology evidence="1">Multi-pass membrane protein</topology>
    </subcellularLocation>
</comment>
<feature type="transmembrane region" description="Helical" evidence="5">
    <location>
        <begin position="48"/>
        <end position="71"/>
    </location>
</feature>
<gene>
    <name evidence="7" type="ORF">Q766_06710</name>
</gene>
<dbReference type="UniPathway" id="UPA00895"/>
<keyword evidence="3 5" id="KW-1133">Transmembrane helix</keyword>
<dbReference type="eggNOG" id="ENOG502Z9VN">
    <property type="taxonomic scope" value="Bacteria"/>
</dbReference>
<dbReference type="RefSeq" id="WP_026991775.1">
    <property type="nucleotide sequence ID" value="NZ_JRLY01000004.1"/>
</dbReference>
<keyword evidence="4 5" id="KW-0472">Membrane</keyword>
<dbReference type="OrthoDB" id="673785at2"/>
<feature type="transmembrane region" description="Helical" evidence="5">
    <location>
        <begin position="78"/>
        <end position="100"/>
    </location>
</feature>
<feature type="transmembrane region" description="Helical" evidence="5">
    <location>
        <begin position="151"/>
        <end position="169"/>
    </location>
</feature>
<keyword evidence="2 5" id="KW-0812">Transmembrane</keyword>
<accession>A0A0A2MLY5</accession>
<evidence type="ECO:0000256" key="1">
    <source>
        <dbReference type="ARBA" id="ARBA00004141"/>
    </source>
</evidence>
<dbReference type="Proteomes" id="UP000030111">
    <property type="component" value="Unassembled WGS sequence"/>
</dbReference>
<feature type="transmembrane region" description="Helical" evidence="5">
    <location>
        <begin position="120"/>
        <end position="139"/>
    </location>
</feature>
<proteinExistence type="predicted"/>
<dbReference type="STRING" id="1121898.GCA_000422725_00308"/>
<evidence type="ECO:0000256" key="3">
    <source>
        <dbReference type="ARBA" id="ARBA00022989"/>
    </source>
</evidence>
<evidence type="ECO:0000259" key="6">
    <source>
        <dbReference type="Pfam" id="PF07291"/>
    </source>
</evidence>
<dbReference type="GO" id="GO:0016020">
    <property type="term" value="C:membrane"/>
    <property type="evidence" value="ECO:0007669"/>
    <property type="project" value="UniProtKB-SubCell"/>
</dbReference>
<evidence type="ECO:0000313" key="8">
    <source>
        <dbReference type="Proteomes" id="UP000030111"/>
    </source>
</evidence>
<organism evidence="7 8">
    <name type="scientific">Flavobacterium subsaxonicum WB 4.1-42 = DSM 21790</name>
    <dbReference type="NCBI Taxonomy" id="1121898"/>
    <lineage>
        <taxon>Bacteria</taxon>
        <taxon>Pseudomonadati</taxon>
        <taxon>Bacteroidota</taxon>
        <taxon>Flavobacteriia</taxon>
        <taxon>Flavobacteriales</taxon>
        <taxon>Flavobacteriaceae</taxon>
        <taxon>Flavobacterium</taxon>
    </lineage>
</organism>
<dbReference type="AlphaFoldDB" id="A0A0A2MLY5"/>
<feature type="transmembrane region" description="Helical" evidence="5">
    <location>
        <begin position="7"/>
        <end position="28"/>
    </location>
</feature>
<dbReference type="Pfam" id="PF07291">
    <property type="entry name" value="MauE"/>
    <property type="match status" value="1"/>
</dbReference>
<keyword evidence="8" id="KW-1185">Reference proteome</keyword>
<evidence type="ECO:0000256" key="4">
    <source>
        <dbReference type="ARBA" id="ARBA00023136"/>
    </source>
</evidence>
<protein>
    <recommendedName>
        <fullName evidence="6">Methylamine utilisation protein MauE domain-containing protein</fullName>
    </recommendedName>
</protein>
<feature type="domain" description="Methylamine utilisation protein MauE" evidence="6">
    <location>
        <begin position="9"/>
        <end position="135"/>
    </location>
</feature>
<dbReference type="GO" id="GO:0030416">
    <property type="term" value="P:methylamine metabolic process"/>
    <property type="evidence" value="ECO:0007669"/>
    <property type="project" value="InterPro"/>
</dbReference>
<name>A0A0A2MLY5_9FLAO</name>
<dbReference type="InterPro" id="IPR009908">
    <property type="entry name" value="Methylamine_util_MauE"/>
</dbReference>
<sequence>MKIAPPYREYIIQIVCYLYIILFTYAAVSKLLDFENFQVQLGQSPLLAAFAGFVSIVVPSLELLIVTTLVIPRFKLSGLYASFSLMTMFSAYIFIILNYSSSIPCSCGGILEKMDWKQHLWFNIFFVIIAGIAITLSSLDDKKFKIKNLTARILLCIALSSGLVIGLYASSKQMLQYHNSFIRVFPRMAAEKDQQIDLKYNSFYFAGTSDAEIYLGNYTTPLKVIEFDRDLKKTKSYQITLDRQDLPFQSVQISILSKDFIVYDGSVSCIYIGTTDNWKAQLKFRGDTFISSAEPLDSNTIVFRGLKTSTLTSNLGKYTIRPESFVHNDSLLQKQNDGIFDSDGMLHFDVTSNRIVYIYRYRNQFFSTDKNLQLISRGNTIDTISKAQIKIAKIVNRNQQKMSAPPLVVNKSSTVYHNLLFINSLIMGRFEPEDMWKDASIIDVYDLTNGSYKCSFYIYSEGNEKLRSFRVEGNTLYALVGNALVAYKLSPEITHNYK</sequence>
<evidence type="ECO:0000313" key="7">
    <source>
        <dbReference type="EMBL" id="KGO93647.1"/>
    </source>
</evidence>
<comment type="caution">
    <text evidence="7">The sequence shown here is derived from an EMBL/GenBank/DDBJ whole genome shotgun (WGS) entry which is preliminary data.</text>
</comment>
<evidence type="ECO:0000256" key="2">
    <source>
        <dbReference type="ARBA" id="ARBA00022692"/>
    </source>
</evidence>
<reference evidence="7 8" key="1">
    <citation type="submission" date="2013-09" db="EMBL/GenBank/DDBJ databases">
        <authorList>
            <person name="Zeng Z."/>
            <person name="Chen C."/>
        </authorList>
    </citation>
    <scope>NUCLEOTIDE SEQUENCE [LARGE SCALE GENOMIC DNA]</scope>
    <source>
        <strain evidence="7 8">WB 4.1-42</strain>
    </source>
</reference>
<evidence type="ECO:0000256" key="5">
    <source>
        <dbReference type="SAM" id="Phobius"/>
    </source>
</evidence>
<dbReference type="EMBL" id="JRLY01000004">
    <property type="protein sequence ID" value="KGO93647.1"/>
    <property type="molecule type" value="Genomic_DNA"/>
</dbReference>